<dbReference type="KEGG" id="oti:135377323"/>
<dbReference type="Gene3D" id="3.90.830.10">
    <property type="entry name" value="Syntaxin Binding Protein 1, Chain A, domain 2"/>
    <property type="match status" value="1"/>
</dbReference>
<dbReference type="CTD" id="33434"/>
<dbReference type="InterPro" id="IPR001619">
    <property type="entry name" value="Sec1-like"/>
</dbReference>
<proteinExistence type="inferred from homology"/>
<dbReference type="EMBL" id="GGLE01003441">
    <property type="protein sequence ID" value="MBY07567.1"/>
    <property type="molecule type" value="Transcribed_RNA"/>
</dbReference>
<name>A0A2R5LDZ5_9ACAR</name>
<dbReference type="InterPro" id="IPR043127">
    <property type="entry name" value="Sec-1-like_dom3a"/>
</dbReference>
<dbReference type="GeneID" id="135377323"/>
<dbReference type="AlphaFoldDB" id="A0A2R5LDZ5"/>
<dbReference type="Gene3D" id="3.40.50.1910">
    <property type="match status" value="1"/>
</dbReference>
<dbReference type="PANTHER" id="PTHR11679">
    <property type="entry name" value="VESICLE PROTEIN SORTING-ASSOCIATED"/>
    <property type="match status" value="1"/>
</dbReference>
<dbReference type="FunFam" id="3.40.50.2060:FF:000002">
    <property type="entry name" value="sec1 family domain-containing protein 1"/>
    <property type="match status" value="1"/>
</dbReference>
<sequence length="617" mass="69634">MSLNIREKQIAALKQMLNLNVPQTKGSHPEPVWKLLVYDRCGQDIISPLISVRELRDMGITLHMLLHSDRDPIPEVPAIYFVAPTDENITRISQDFRNALYDQYFLNFVSPVSRQYLEDLASAALQANCVASVSKVYDQYLNFVTLENDLFLLKNRNGVSYYAINRGDVKDTEMDNIMDGIVDCLFSVFATLGTVPIIRCPRRNAAEMVAEKLDKRIRENLRDSRNSLFLDSAHSGQLSFQRPLLVVLDRNMDMATPLHHPWTYQALAHDVLDLNLNRVTMDETPELETGAKPRQRRCTKTYDLTAADKFWQQHKGSPFPTVAEAVQEELESYRSQEEDVKKLKAAMGLEGDDAVASDALADNTAKLTWAVSSLPELLERKRLLDMHTTLATALLEHIKNRKLDVYFELEERILGRQALERSLLDVLHDPEAGSPGDKLRLFLIALVQGLEDVAPYEEALARVGCNLHPVRYMRRWRDYARATSGALMGAPSGVFSKLVSQGSQLVVEGVKNLVVRKHKLPMTKVLDAFLELKALPETDDYRYLDPKLLRGDAGPPRAQTPFKEAVVFVVGGGNYVEYQNLVDYARAKGKGVVYGCTELVNATQFVEQLSRLGQEIE</sequence>
<dbReference type="InterPro" id="IPR043154">
    <property type="entry name" value="Sec-1-like_dom1"/>
</dbReference>
<organism evidence="2">
    <name type="scientific">Ornithodoros turicata</name>
    <dbReference type="NCBI Taxonomy" id="34597"/>
    <lineage>
        <taxon>Eukaryota</taxon>
        <taxon>Metazoa</taxon>
        <taxon>Ecdysozoa</taxon>
        <taxon>Arthropoda</taxon>
        <taxon>Chelicerata</taxon>
        <taxon>Arachnida</taxon>
        <taxon>Acari</taxon>
        <taxon>Parasitiformes</taxon>
        <taxon>Ixodida</taxon>
        <taxon>Ixodoidea</taxon>
        <taxon>Argasidae</taxon>
        <taxon>Ornithodorinae</taxon>
        <taxon>Ornithodoros</taxon>
    </lineage>
</organism>
<comment type="similarity">
    <text evidence="1">Belongs to the STXBP/unc-18/SEC1 family.</text>
</comment>
<reference evidence="2" key="1">
    <citation type="submission" date="2018-03" db="EMBL/GenBank/DDBJ databases">
        <title>The relapsing fever spirochete Borrelia turicatae persists in the highly oxidative environment of its soft-bodied tick vector.</title>
        <authorList>
            <person name="Bourret T.J."/>
            <person name="Boyle W.K."/>
            <person name="Valenzuela J.G."/>
            <person name="Oliveira F."/>
            <person name="Lopez J.E."/>
        </authorList>
    </citation>
    <scope>NUCLEOTIDE SEQUENCE</scope>
    <source>
        <strain evidence="2">Kansas strain/isolate</strain>
        <tissue evidence="2">Salivary glands</tissue>
    </source>
</reference>
<accession>A0A2R5LDZ5</accession>
<evidence type="ECO:0000256" key="1">
    <source>
        <dbReference type="ARBA" id="ARBA00009884"/>
    </source>
</evidence>
<dbReference type="PIRSF" id="PIRSF005715">
    <property type="entry name" value="VPS45_Sec1"/>
    <property type="match status" value="1"/>
</dbReference>
<dbReference type="GO" id="GO:0016192">
    <property type="term" value="P:vesicle-mediated transport"/>
    <property type="evidence" value="ECO:0007669"/>
    <property type="project" value="InterPro"/>
</dbReference>
<dbReference type="Pfam" id="PF00995">
    <property type="entry name" value="Sec1"/>
    <property type="match status" value="1"/>
</dbReference>
<dbReference type="SUPFAM" id="SSF56815">
    <property type="entry name" value="Sec1/munc18-like (SM) proteins"/>
    <property type="match status" value="1"/>
</dbReference>
<dbReference type="InterPro" id="IPR027482">
    <property type="entry name" value="Sec1-like_dom2"/>
</dbReference>
<dbReference type="RefSeq" id="XP_064465743.1">
    <property type="nucleotide sequence ID" value="XM_064609673.1"/>
</dbReference>
<dbReference type="InterPro" id="IPR036045">
    <property type="entry name" value="Sec1-like_sf"/>
</dbReference>
<dbReference type="Gene3D" id="1.25.40.60">
    <property type="match status" value="1"/>
</dbReference>
<evidence type="ECO:0000313" key="2">
    <source>
        <dbReference type="EMBL" id="MBY07567.1"/>
    </source>
</evidence>
<protein>
    <submittedName>
        <fullName evidence="2">Putative vesicle trafficking protein sly1 sec1 family</fullName>
    </submittedName>
</protein>
<dbReference type="Gene3D" id="3.40.50.2060">
    <property type="match status" value="1"/>
</dbReference>